<sequence>MRVLRISHSAVVTAWRGREAALRDRGMTVRTLSARRWEEGGRDVDLEPQPGEDVVGVRTLGRHPNVFLYDPRPVWRALGEDWDVLDLHEEPAALATAEVLLLRALRRSRVPYVLYSAQNLAKRYPPPFRWWERGALRHAGAVSVCNSEAGDVLRAKGLTAPAHVIGLGVEPPEGAGSTQDAGVVGAAAPARTGYVGRLLAPHKGLDVLLDAAEADPRLHVAIAGAGPHEAALRRRAAGPALAGRVTFHGHLAGADLAAFYRTLGVLAVPSVPAPGWLEQFGRVAVEAMAAGVPVVASDSGALRDVVGGAGVLVPPGDAAALARALAEVLDDPERAAALSAAGRARAAEYTWGAVAERYEALYRAALGATGAAGAAGAAAGPVGGGAGGLEVVVVAYGAAGLLERALAPLAGALPVTVVDNSGDPEVRRIALAAGARYLDPGANLGFGAAVNRALADPLVPGADVLLLNPDARIDVAGVHALHARLRAGADLAAVGPAQVDEDGRPARVLWPYPTPGGAWRQSLGLGVSQTADGFVIGSVLLLRAEALAAVGGFDEAYFLYSEETDWQRRARRAGWRSAVVPEVVARHVGAGTSADPTRRDTHFHAGQERYLRTHHGAAGWSVARAAVLLGGVPRAVLPGERGAAARLRVRLYLRGPLRAEAALGDPRTPRPPLPGAPAAPAPAAAATAPAPAGPDAAPDDERETAA</sequence>
<dbReference type="EMBL" id="BJVQ01000034">
    <property type="protein sequence ID" value="GEL47264.1"/>
    <property type="molecule type" value="Genomic_DNA"/>
</dbReference>
<dbReference type="Gene3D" id="3.40.50.2000">
    <property type="entry name" value="Glycogen Phosphorylase B"/>
    <property type="match status" value="2"/>
</dbReference>
<keyword evidence="2 6" id="KW-0808">Transferase</keyword>
<evidence type="ECO:0000256" key="1">
    <source>
        <dbReference type="ARBA" id="ARBA00021292"/>
    </source>
</evidence>
<gene>
    <name evidence="5" type="ORF">CHO01_23800</name>
    <name evidence="6" type="ORF">HNR08_000735</name>
</gene>
<dbReference type="RefSeq" id="WP_246803082.1">
    <property type="nucleotide sequence ID" value="NZ_BJVQ01000034.1"/>
</dbReference>
<dbReference type="Pfam" id="PF00534">
    <property type="entry name" value="Glycos_transf_1"/>
    <property type="match status" value="1"/>
</dbReference>
<dbReference type="SUPFAM" id="SSF53756">
    <property type="entry name" value="UDP-Glycosyltransferase/glycogen phosphorylase"/>
    <property type="match status" value="1"/>
</dbReference>
<dbReference type="Pfam" id="PF13641">
    <property type="entry name" value="Glyco_tranf_2_3"/>
    <property type="match status" value="1"/>
</dbReference>
<evidence type="ECO:0000256" key="2">
    <source>
        <dbReference type="ARBA" id="ARBA00022679"/>
    </source>
</evidence>
<dbReference type="InterPro" id="IPR029044">
    <property type="entry name" value="Nucleotide-diphossugar_trans"/>
</dbReference>
<dbReference type="Proteomes" id="UP000321723">
    <property type="component" value="Unassembled WGS sequence"/>
</dbReference>
<feature type="compositionally biased region" description="Low complexity" evidence="3">
    <location>
        <begin position="681"/>
        <end position="696"/>
    </location>
</feature>
<dbReference type="PANTHER" id="PTHR45947">
    <property type="entry name" value="SULFOQUINOVOSYL TRANSFERASE SQD2"/>
    <property type="match status" value="1"/>
</dbReference>
<comment type="caution">
    <text evidence="5">The sequence shown here is derived from an EMBL/GenBank/DDBJ whole genome shotgun (WGS) entry which is preliminary data.</text>
</comment>
<dbReference type="PANTHER" id="PTHR45947:SF3">
    <property type="entry name" value="SULFOQUINOVOSYL TRANSFERASE SQD2"/>
    <property type="match status" value="1"/>
</dbReference>
<reference evidence="6 8" key="2">
    <citation type="submission" date="2020-08" db="EMBL/GenBank/DDBJ databases">
        <title>Sequencing the genomes of 1000 actinobacteria strains.</title>
        <authorList>
            <person name="Klenk H.-P."/>
        </authorList>
    </citation>
    <scope>NUCLEOTIDE SEQUENCE [LARGE SCALE GENOMIC DNA]</scope>
    <source>
        <strain evidence="6 8">DSM 9581</strain>
    </source>
</reference>
<evidence type="ECO:0000313" key="8">
    <source>
        <dbReference type="Proteomes" id="UP000564629"/>
    </source>
</evidence>
<keyword evidence="7" id="KW-1185">Reference proteome</keyword>
<evidence type="ECO:0000256" key="3">
    <source>
        <dbReference type="SAM" id="MobiDB-lite"/>
    </source>
</evidence>
<dbReference type="GO" id="GO:0016758">
    <property type="term" value="F:hexosyltransferase activity"/>
    <property type="evidence" value="ECO:0007669"/>
    <property type="project" value="TreeGrafter"/>
</dbReference>
<organism evidence="5 7">
    <name type="scientific">Cellulomonas hominis</name>
    <dbReference type="NCBI Taxonomy" id="156981"/>
    <lineage>
        <taxon>Bacteria</taxon>
        <taxon>Bacillati</taxon>
        <taxon>Actinomycetota</taxon>
        <taxon>Actinomycetes</taxon>
        <taxon>Micrococcales</taxon>
        <taxon>Cellulomonadaceae</taxon>
        <taxon>Cellulomonas</taxon>
    </lineage>
</organism>
<dbReference type="SUPFAM" id="SSF53448">
    <property type="entry name" value="Nucleotide-diphospho-sugar transferases"/>
    <property type="match status" value="1"/>
</dbReference>
<feature type="compositionally biased region" description="Pro residues" evidence="3">
    <location>
        <begin position="669"/>
        <end position="680"/>
    </location>
</feature>
<evidence type="ECO:0000259" key="4">
    <source>
        <dbReference type="Pfam" id="PF00534"/>
    </source>
</evidence>
<protein>
    <recommendedName>
        <fullName evidence="1">D-inositol 3-phosphate glycosyltransferase</fullName>
    </recommendedName>
</protein>
<evidence type="ECO:0000313" key="7">
    <source>
        <dbReference type="Proteomes" id="UP000321723"/>
    </source>
</evidence>
<dbReference type="EMBL" id="JACHDN010000001">
    <property type="protein sequence ID" value="MBB5471999.1"/>
    <property type="molecule type" value="Genomic_DNA"/>
</dbReference>
<evidence type="ECO:0000313" key="6">
    <source>
        <dbReference type="EMBL" id="MBB5471999.1"/>
    </source>
</evidence>
<evidence type="ECO:0000313" key="5">
    <source>
        <dbReference type="EMBL" id="GEL47264.1"/>
    </source>
</evidence>
<name>A0A511FF93_9CELL</name>
<dbReference type="InterPro" id="IPR050194">
    <property type="entry name" value="Glycosyltransferase_grp1"/>
</dbReference>
<feature type="compositionally biased region" description="Acidic residues" evidence="3">
    <location>
        <begin position="697"/>
        <end position="706"/>
    </location>
</feature>
<accession>A0A511FF93</accession>
<dbReference type="AlphaFoldDB" id="A0A511FF93"/>
<proteinExistence type="predicted"/>
<feature type="region of interest" description="Disordered" evidence="3">
    <location>
        <begin position="662"/>
        <end position="706"/>
    </location>
</feature>
<feature type="domain" description="Glycosyl transferase family 1" evidence="4">
    <location>
        <begin position="193"/>
        <end position="344"/>
    </location>
</feature>
<dbReference type="Gene3D" id="3.90.550.10">
    <property type="entry name" value="Spore Coat Polysaccharide Biosynthesis Protein SpsA, Chain A"/>
    <property type="match status" value="1"/>
</dbReference>
<dbReference type="Proteomes" id="UP000564629">
    <property type="component" value="Unassembled WGS sequence"/>
</dbReference>
<dbReference type="InterPro" id="IPR001296">
    <property type="entry name" value="Glyco_trans_1"/>
</dbReference>
<reference evidence="5 7" key="1">
    <citation type="submission" date="2019-07" db="EMBL/GenBank/DDBJ databases">
        <title>Whole genome shotgun sequence of Cellulomonas hominis NBRC 16055.</title>
        <authorList>
            <person name="Hosoyama A."/>
            <person name="Uohara A."/>
            <person name="Ohji S."/>
            <person name="Ichikawa N."/>
        </authorList>
    </citation>
    <scope>NUCLEOTIDE SEQUENCE [LARGE SCALE GENOMIC DNA]</scope>
    <source>
        <strain evidence="5 7">NBRC 16055</strain>
    </source>
</reference>